<dbReference type="AlphaFoldDB" id="A0AAX0WMS5"/>
<comment type="caution">
    <text evidence="1">The sequence shown here is derived from an EMBL/GenBank/DDBJ whole genome shotgun (WGS) entry which is preliminary data.</text>
</comment>
<reference evidence="1 2" key="1">
    <citation type="journal article" date="2017" name="BMC Genomics">
        <title>Genome sequencing of 39 Akkermansia muciniphila isolates reveals its population structure, genomic and functional diverisity, and global distribution in mammalian gut microbiotas.</title>
        <authorList>
            <person name="Guo X."/>
            <person name="Li S."/>
            <person name="Zhang J."/>
            <person name="Wu F."/>
            <person name="Li X."/>
            <person name="Wu D."/>
            <person name="Zhang M."/>
            <person name="Ou Z."/>
            <person name="Jie Z."/>
            <person name="Yan Q."/>
            <person name="Li P."/>
            <person name="Yi J."/>
            <person name="Peng Y."/>
        </authorList>
    </citation>
    <scope>NUCLEOTIDE SEQUENCE [LARGE SCALE GENOMIC DNA]</scope>
    <source>
        <strain evidence="1 2">GP28</strain>
    </source>
</reference>
<gene>
    <name evidence="1" type="ORF">CXT95_00680</name>
</gene>
<accession>A0AAX0WMS5</accession>
<organism evidence="1 2">
    <name type="scientific">Akkermansia muciniphila</name>
    <dbReference type="NCBI Taxonomy" id="239935"/>
    <lineage>
        <taxon>Bacteria</taxon>
        <taxon>Pseudomonadati</taxon>
        <taxon>Verrucomicrobiota</taxon>
        <taxon>Verrucomicrobiia</taxon>
        <taxon>Verrucomicrobiales</taxon>
        <taxon>Akkermansiaceae</taxon>
        <taxon>Akkermansia</taxon>
    </lineage>
</organism>
<sequence>MGQSLNCISESSRIVLLTIQELSKAQCNNTDYSDTDSIFSRMCEKKVENVKTVIHFVYNNQSFY</sequence>
<evidence type="ECO:0000313" key="2">
    <source>
        <dbReference type="Proteomes" id="UP000236075"/>
    </source>
</evidence>
<proteinExistence type="predicted"/>
<protein>
    <submittedName>
        <fullName evidence="1">Uncharacterized protein</fullName>
    </submittedName>
</protein>
<name>A0AAX0WMS5_9BACT</name>
<evidence type="ECO:0000313" key="1">
    <source>
        <dbReference type="EMBL" id="PND04977.1"/>
    </source>
</evidence>
<dbReference type="EMBL" id="PJLB01000004">
    <property type="protein sequence ID" value="PND04977.1"/>
    <property type="molecule type" value="Genomic_DNA"/>
</dbReference>
<dbReference type="Proteomes" id="UP000236075">
    <property type="component" value="Unassembled WGS sequence"/>
</dbReference>